<feature type="compositionally biased region" description="Basic and acidic residues" evidence="1">
    <location>
        <begin position="55"/>
        <end position="92"/>
    </location>
</feature>
<organism evidence="2 3">
    <name type="scientific">Protopolystoma xenopodis</name>
    <dbReference type="NCBI Taxonomy" id="117903"/>
    <lineage>
        <taxon>Eukaryota</taxon>
        <taxon>Metazoa</taxon>
        <taxon>Spiralia</taxon>
        <taxon>Lophotrochozoa</taxon>
        <taxon>Platyhelminthes</taxon>
        <taxon>Monogenea</taxon>
        <taxon>Polyopisthocotylea</taxon>
        <taxon>Polystomatidea</taxon>
        <taxon>Polystomatidae</taxon>
        <taxon>Protopolystoma</taxon>
    </lineage>
</organism>
<keyword evidence="3" id="KW-1185">Reference proteome</keyword>
<evidence type="ECO:0000256" key="1">
    <source>
        <dbReference type="SAM" id="MobiDB-lite"/>
    </source>
</evidence>
<reference evidence="2" key="1">
    <citation type="submission" date="2018-11" db="EMBL/GenBank/DDBJ databases">
        <authorList>
            <consortium name="Pathogen Informatics"/>
        </authorList>
    </citation>
    <scope>NUCLEOTIDE SEQUENCE</scope>
</reference>
<feature type="region of interest" description="Disordered" evidence="1">
    <location>
        <begin position="51"/>
        <end position="93"/>
    </location>
</feature>
<proteinExistence type="predicted"/>
<evidence type="ECO:0000313" key="2">
    <source>
        <dbReference type="EMBL" id="VEL35897.1"/>
    </source>
</evidence>
<dbReference type="EMBL" id="CAAALY010250935">
    <property type="protein sequence ID" value="VEL35897.1"/>
    <property type="molecule type" value="Genomic_DNA"/>
</dbReference>
<accession>A0A3S5AFS0</accession>
<dbReference type="Proteomes" id="UP000784294">
    <property type="component" value="Unassembled WGS sequence"/>
</dbReference>
<protein>
    <submittedName>
        <fullName evidence="2">Uncharacterized protein</fullName>
    </submittedName>
</protein>
<comment type="caution">
    <text evidence="2">The sequence shown here is derived from an EMBL/GenBank/DDBJ whole genome shotgun (WGS) entry which is preliminary data.</text>
</comment>
<sequence length="109" mass="12908">MWGEYQKTEDQGGLDILFQTNLMNRRLEVRKVSDNFAYCLDRLGDPARTARRRRLDPGKLFDNKKRHHQETAHEEQREIKKGDRNERSRTWNESEVTGVGPYIGYEIKG</sequence>
<gene>
    <name evidence="2" type="ORF">PXEA_LOCUS29337</name>
</gene>
<dbReference type="AlphaFoldDB" id="A0A3S5AFS0"/>
<name>A0A3S5AFS0_9PLAT</name>
<evidence type="ECO:0000313" key="3">
    <source>
        <dbReference type="Proteomes" id="UP000784294"/>
    </source>
</evidence>